<accession>A0ABR9MZ20</accession>
<dbReference type="InterPro" id="IPR006059">
    <property type="entry name" value="SBP"/>
</dbReference>
<dbReference type="InterPro" id="IPR050490">
    <property type="entry name" value="Bact_solute-bd_prot1"/>
</dbReference>
<dbReference type="EMBL" id="JADAQT010000088">
    <property type="protein sequence ID" value="MBE1876642.1"/>
    <property type="molecule type" value="Genomic_DNA"/>
</dbReference>
<organism evidence="1 2">
    <name type="scientific">Myceligenerans pegani</name>
    <dbReference type="NCBI Taxonomy" id="2776917"/>
    <lineage>
        <taxon>Bacteria</taxon>
        <taxon>Bacillati</taxon>
        <taxon>Actinomycetota</taxon>
        <taxon>Actinomycetes</taxon>
        <taxon>Micrococcales</taxon>
        <taxon>Promicromonosporaceae</taxon>
        <taxon>Myceligenerans</taxon>
    </lineage>
</organism>
<name>A0ABR9MZ20_9MICO</name>
<evidence type="ECO:0000313" key="2">
    <source>
        <dbReference type="Proteomes" id="UP000625527"/>
    </source>
</evidence>
<evidence type="ECO:0000313" key="1">
    <source>
        <dbReference type="EMBL" id="MBE1876642.1"/>
    </source>
</evidence>
<dbReference type="PANTHER" id="PTHR43649">
    <property type="entry name" value="ARABINOSE-BINDING PROTEIN-RELATED"/>
    <property type="match status" value="1"/>
</dbReference>
<dbReference type="Proteomes" id="UP000625527">
    <property type="component" value="Unassembled WGS sequence"/>
</dbReference>
<reference evidence="1 2" key="1">
    <citation type="submission" date="2020-10" db="EMBL/GenBank/DDBJ databases">
        <title>Myceligenerans pegani sp. nov., an endophytic actinomycete isolated from Peganum harmala L. in Xinjiang, China.</title>
        <authorList>
            <person name="Xin L."/>
        </authorList>
    </citation>
    <scope>NUCLEOTIDE SEQUENCE [LARGE SCALE GENOMIC DNA]</scope>
    <source>
        <strain evidence="1 2">TRM65318</strain>
    </source>
</reference>
<dbReference type="SUPFAM" id="SSF53850">
    <property type="entry name" value="Periplasmic binding protein-like II"/>
    <property type="match status" value="1"/>
</dbReference>
<sequence length="450" mass="49281">MHSPRLLRPRRSRRRTASALTGAIGLTLGLTVALTACGQTGSSAGSGDTLTVLQYENPRSAQGQGWARAVEIFEEEHPGVTVDLQTTSFDAMRQNAKITLSGADVPDVVEFNKGNADGGQLAAQGLLDPLTEQVEQFGWDEKVTGSMASFARYDENGNAGSGEWYGVPNIGEYVMLYYNKEIFRGVGIDELPTSVTELEADMDAILEAGYTPISSSASTSQGFNQMWVWYSLVSAEASRQQIDDFMFLSGDVDFDAEPWRSGTERFQEWIEKGYVGEDLAGLNFEQATVNFLQGDAAMLIWNNGEFDRIANDSGFEWGYFTMPGANLTMGSSGHLWGVPANARNKELAYDWIETTLSPEVQNLIGSKGGLPLAGDTDTIDDPLIRDFTARFDELVAGDEFSFYPDYPVPGFLDFIQENMQAMSNGNQDADGYLTDLQAFYDEGKAFQTGQ</sequence>
<dbReference type="Pfam" id="PF01547">
    <property type="entry name" value="SBP_bac_1"/>
    <property type="match status" value="1"/>
</dbReference>
<proteinExistence type="predicted"/>
<dbReference type="PANTHER" id="PTHR43649:SF12">
    <property type="entry name" value="DIACETYLCHITOBIOSE BINDING PROTEIN DASA"/>
    <property type="match status" value="1"/>
</dbReference>
<gene>
    <name evidence="1" type="ORF">IHE71_13100</name>
</gene>
<keyword evidence="2" id="KW-1185">Reference proteome</keyword>
<comment type="caution">
    <text evidence="1">The sequence shown here is derived from an EMBL/GenBank/DDBJ whole genome shotgun (WGS) entry which is preliminary data.</text>
</comment>
<protein>
    <submittedName>
        <fullName evidence="1">Extracellular solute-binding protein</fullName>
    </submittedName>
</protein>
<dbReference type="Gene3D" id="3.40.190.10">
    <property type="entry name" value="Periplasmic binding protein-like II"/>
    <property type="match status" value="1"/>
</dbReference>